<reference evidence="1 2" key="1">
    <citation type="journal article" date="2014" name="BMC Genomics">
        <title>Architecture and functions of a multipartite genome of the methylotrophic bacterium Paracoccus aminophilus JCM 7686, containing primary and secondary chromids.</title>
        <authorList>
            <person name="Dziewit L."/>
            <person name="Czarnecki J."/>
            <person name="Wibberg D."/>
            <person name="Radlinska M."/>
            <person name="Mrozek P."/>
            <person name="Szymczak M."/>
            <person name="Schluter A."/>
            <person name="Puhler A."/>
            <person name="Bartosik D."/>
        </authorList>
    </citation>
    <scope>NUCLEOTIDE SEQUENCE [LARGE SCALE GENOMIC DNA]</scope>
    <source>
        <strain evidence="1">JCM 7686</strain>
    </source>
</reference>
<evidence type="ECO:0000313" key="1">
    <source>
        <dbReference type="EMBL" id="AGT09688.1"/>
    </source>
</evidence>
<name>S5YDY8_PARAH</name>
<dbReference type="AlphaFoldDB" id="S5YDY8"/>
<dbReference type="HOGENOM" id="CLU_1282199_0_0_5"/>
<accession>S5YDY8</accession>
<dbReference type="KEGG" id="pami:JCM7686_2621"/>
<evidence type="ECO:0000313" key="2">
    <source>
        <dbReference type="Proteomes" id="UP000015480"/>
    </source>
</evidence>
<dbReference type="EMBL" id="CP006650">
    <property type="protein sequence ID" value="AGT09688.1"/>
    <property type="molecule type" value="Genomic_DNA"/>
</dbReference>
<gene>
    <name evidence="1" type="ORF">JCM7686_2621</name>
</gene>
<organism evidence="1 2">
    <name type="scientific">Paracoccus aminophilus JCM 7686</name>
    <dbReference type="NCBI Taxonomy" id="1367847"/>
    <lineage>
        <taxon>Bacteria</taxon>
        <taxon>Pseudomonadati</taxon>
        <taxon>Pseudomonadota</taxon>
        <taxon>Alphaproteobacteria</taxon>
        <taxon>Rhodobacterales</taxon>
        <taxon>Paracoccaceae</taxon>
        <taxon>Paracoccus</taxon>
    </lineage>
</organism>
<dbReference type="STRING" id="1367847.JCM7686_2621"/>
<sequence length="215" mass="23418">MVTTTKTPGAIYPNGSAVPKADIRTWMTEMQTGTNAELTDLRNGRLWHSSSTNLSAQTPPPGTNQIIVANNSGTFNWRRLGSAPNPVNPAIHAQTADAAWWYLSEDTPAIKARVSAVETDLPNGRVWRYARNDLTPVGATPPTGTQMIAVHKTTGSGQADWVRRAAARRMFWFRMRPANGGGARSRQRRSRVISRPRLTPPNCALAGSGNMRAMA</sequence>
<keyword evidence="2" id="KW-1185">Reference proteome</keyword>
<proteinExistence type="predicted"/>
<protein>
    <submittedName>
        <fullName evidence="1">Uncharacterized protein</fullName>
    </submittedName>
</protein>
<dbReference type="PATRIC" id="fig|1367847.3.peg.2624"/>
<dbReference type="Proteomes" id="UP000015480">
    <property type="component" value="Chromosome"/>
</dbReference>